<proteinExistence type="predicted"/>
<protein>
    <submittedName>
        <fullName evidence="1">Uncharacterized protein</fullName>
    </submittedName>
</protein>
<dbReference type="EMBL" id="CM046392">
    <property type="protein sequence ID" value="KAI8553950.1"/>
    <property type="molecule type" value="Genomic_DNA"/>
</dbReference>
<evidence type="ECO:0000313" key="1">
    <source>
        <dbReference type="EMBL" id="KAI8553950.1"/>
    </source>
</evidence>
<gene>
    <name evidence="1" type="ORF">RHMOL_Rhmol05G0056800</name>
</gene>
<reference evidence="1" key="1">
    <citation type="submission" date="2022-02" db="EMBL/GenBank/DDBJ databases">
        <title>Plant Genome Project.</title>
        <authorList>
            <person name="Zhang R.-G."/>
        </authorList>
    </citation>
    <scope>NUCLEOTIDE SEQUENCE</scope>
    <source>
        <strain evidence="1">AT1</strain>
    </source>
</reference>
<evidence type="ECO:0000313" key="2">
    <source>
        <dbReference type="Proteomes" id="UP001062846"/>
    </source>
</evidence>
<keyword evidence="2" id="KW-1185">Reference proteome</keyword>
<accession>A0ACC0NL51</accession>
<organism evidence="1 2">
    <name type="scientific">Rhododendron molle</name>
    <name type="common">Chinese azalea</name>
    <name type="synonym">Azalea mollis</name>
    <dbReference type="NCBI Taxonomy" id="49168"/>
    <lineage>
        <taxon>Eukaryota</taxon>
        <taxon>Viridiplantae</taxon>
        <taxon>Streptophyta</taxon>
        <taxon>Embryophyta</taxon>
        <taxon>Tracheophyta</taxon>
        <taxon>Spermatophyta</taxon>
        <taxon>Magnoliopsida</taxon>
        <taxon>eudicotyledons</taxon>
        <taxon>Gunneridae</taxon>
        <taxon>Pentapetalae</taxon>
        <taxon>asterids</taxon>
        <taxon>Ericales</taxon>
        <taxon>Ericaceae</taxon>
        <taxon>Ericoideae</taxon>
        <taxon>Rhodoreae</taxon>
        <taxon>Rhododendron</taxon>
    </lineage>
</organism>
<name>A0ACC0NL51_RHOML</name>
<dbReference type="Proteomes" id="UP001062846">
    <property type="component" value="Chromosome 5"/>
</dbReference>
<sequence>MSPLTTVHKVRKSSPTAAQHVAFKKGYEDHSPDQFIVEDQEKSCYYQDEEEAEEGNYKGMINTAASLRLTELQVPKFNMDWTQDPFWTQLRSPWLGTFMTPPYANVLNF</sequence>
<comment type="caution">
    <text evidence="1">The sequence shown here is derived from an EMBL/GenBank/DDBJ whole genome shotgun (WGS) entry which is preliminary data.</text>
</comment>